<protein>
    <recommendedName>
        <fullName evidence="3">Tetratricopeptide repeat protein</fullName>
    </recommendedName>
</protein>
<proteinExistence type="predicted"/>
<keyword evidence="2" id="KW-1185">Reference proteome</keyword>
<dbReference type="InterPro" id="IPR011990">
    <property type="entry name" value="TPR-like_helical_dom_sf"/>
</dbReference>
<name>A0ABP8NBL5_9BACT</name>
<dbReference type="RefSeq" id="WP_345080895.1">
    <property type="nucleotide sequence ID" value="NZ_BAABFA010000010.1"/>
</dbReference>
<organism evidence="1 2">
    <name type="scientific">Nemorincola caseinilytica</name>
    <dbReference type="NCBI Taxonomy" id="2054315"/>
    <lineage>
        <taxon>Bacteria</taxon>
        <taxon>Pseudomonadati</taxon>
        <taxon>Bacteroidota</taxon>
        <taxon>Chitinophagia</taxon>
        <taxon>Chitinophagales</taxon>
        <taxon>Chitinophagaceae</taxon>
        <taxon>Nemorincola</taxon>
    </lineage>
</organism>
<evidence type="ECO:0000313" key="1">
    <source>
        <dbReference type="EMBL" id="GAA4464448.1"/>
    </source>
</evidence>
<reference evidence="2" key="1">
    <citation type="journal article" date="2019" name="Int. J. Syst. Evol. Microbiol.">
        <title>The Global Catalogue of Microorganisms (GCM) 10K type strain sequencing project: providing services to taxonomists for standard genome sequencing and annotation.</title>
        <authorList>
            <consortium name="The Broad Institute Genomics Platform"/>
            <consortium name="The Broad Institute Genome Sequencing Center for Infectious Disease"/>
            <person name="Wu L."/>
            <person name="Ma J."/>
        </authorList>
    </citation>
    <scope>NUCLEOTIDE SEQUENCE [LARGE SCALE GENOMIC DNA]</scope>
    <source>
        <strain evidence="2">JCM 32105</strain>
    </source>
</reference>
<evidence type="ECO:0008006" key="3">
    <source>
        <dbReference type="Google" id="ProtNLM"/>
    </source>
</evidence>
<accession>A0ABP8NBL5</accession>
<comment type="caution">
    <text evidence="1">The sequence shown here is derived from an EMBL/GenBank/DDBJ whole genome shotgun (WGS) entry which is preliminary data.</text>
</comment>
<dbReference type="Gene3D" id="1.25.40.10">
    <property type="entry name" value="Tetratricopeptide repeat domain"/>
    <property type="match status" value="1"/>
</dbReference>
<dbReference type="Proteomes" id="UP001500067">
    <property type="component" value="Unassembled WGS sequence"/>
</dbReference>
<gene>
    <name evidence="1" type="ORF">GCM10023093_14800</name>
</gene>
<dbReference type="EMBL" id="BAABFA010000010">
    <property type="protein sequence ID" value="GAA4464448.1"/>
    <property type="molecule type" value="Genomic_DNA"/>
</dbReference>
<sequence>MADSSGKEGTGHMAVALRHGRAFICSVVCILLSFTALAQSGGVRRELPPELMPKHPAGKEALRANIDAKRAIENMYSEDALPRSREFKRTDSTYYVGWMFEGIYKYNHAADFIGFKNAAASLEKALMLIERDYKRALTTRSDNIMVLLPAYNFQIDYTIIANALVHAYGNMEQPEKAVPLLRKAIKYNFQREYYLDPYNMLAWTVHRNRFYTSQKYSFLKNSIDENEALANRYLDSGMRAIEKNRHINSSLFPPQYIDAEKSGIYHYKNILHAYNFRIDSANYYFELMRKNGRLPHNNYANFKSICGDFRTAEAEYKTAAQQDGSDKRLQEWAYFTTILDIYKANPKNGAALARNMIKTSGSTPGYGWYNIALARTLTYDGQVAQAERYGKRAAEFKELHIGTTLGQSHYDFSLQLVKLMNKEQLVQMEKFENSNWWYNPKVLTRITSKVTDKYLQQFLIINQFAQNPERERVIYKLFSTENVVSWDEVWYLIKDFSTRYFLTRFKKEAATDKREYIRKYFEFFTAKLMMEQGKYKEAAPMLRRLLNDPNTDADYEKLFTARLYQALAQCADELKNNRERDEWLYKLYTIYPQLIPFSGMKANMILHVSGNVDKEVEERLRACNINWSNGSGAPAPEAYVIFSGTGKKKGITYYVLDRSGNELIPKQYFSLQKAEETGKELAYRLFGVGGKEPEDVEETTTEEKKK</sequence>
<evidence type="ECO:0000313" key="2">
    <source>
        <dbReference type="Proteomes" id="UP001500067"/>
    </source>
</evidence>